<dbReference type="Proteomes" id="UP000023152">
    <property type="component" value="Unassembled WGS sequence"/>
</dbReference>
<accession>X6NHD6</accession>
<dbReference type="GO" id="GO:0046961">
    <property type="term" value="F:proton-transporting ATPase activity, rotational mechanism"/>
    <property type="evidence" value="ECO:0007669"/>
    <property type="project" value="InterPro"/>
</dbReference>
<dbReference type="InterPro" id="IPR011987">
    <property type="entry name" value="ATPase_V1-cplx_hsu_C"/>
</dbReference>
<dbReference type="AlphaFoldDB" id="X6NHD6"/>
<dbReference type="PANTHER" id="PTHR10698:SF0">
    <property type="entry name" value="V-TYPE PROTON ATPASE SUBUNIT H"/>
    <property type="match status" value="1"/>
</dbReference>
<dbReference type="GO" id="GO:0000221">
    <property type="term" value="C:vacuolar proton-transporting V-type ATPase, V1 domain"/>
    <property type="evidence" value="ECO:0007669"/>
    <property type="project" value="InterPro"/>
</dbReference>
<dbReference type="SUPFAM" id="SSF48371">
    <property type="entry name" value="ARM repeat"/>
    <property type="match status" value="2"/>
</dbReference>
<dbReference type="EMBL" id="ASPP01008633">
    <property type="protein sequence ID" value="ETO25313.1"/>
    <property type="molecule type" value="Genomic_DNA"/>
</dbReference>
<evidence type="ECO:0000313" key="6">
    <source>
        <dbReference type="EMBL" id="ETO25313.1"/>
    </source>
</evidence>
<evidence type="ECO:0000256" key="3">
    <source>
        <dbReference type="ARBA" id="ARBA00022781"/>
    </source>
</evidence>
<keyword evidence="2" id="KW-0813">Transport</keyword>
<dbReference type="Gene3D" id="1.25.40.150">
    <property type="entry name" value="V-type ATPase, subunit H, C-terminal domain"/>
    <property type="match status" value="1"/>
</dbReference>
<organism evidence="6 7">
    <name type="scientific">Reticulomyxa filosa</name>
    <dbReference type="NCBI Taxonomy" id="46433"/>
    <lineage>
        <taxon>Eukaryota</taxon>
        <taxon>Sar</taxon>
        <taxon>Rhizaria</taxon>
        <taxon>Retaria</taxon>
        <taxon>Foraminifera</taxon>
        <taxon>Monothalamids</taxon>
        <taxon>Reticulomyxidae</taxon>
        <taxon>Reticulomyxa</taxon>
    </lineage>
</organism>
<evidence type="ECO:0000259" key="5">
    <source>
        <dbReference type="Pfam" id="PF11698"/>
    </source>
</evidence>
<dbReference type="Pfam" id="PF11698">
    <property type="entry name" value="V-ATPase_H_C"/>
    <property type="match status" value="1"/>
</dbReference>
<dbReference type="InterPro" id="IPR016024">
    <property type="entry name" value="ARM-type_fold"/>
</dbReference>
<evidence type="ECO:0000256" key="4">
    <source>
        <dbReference type="ARBA" id="ARBA00023065"/>
    </source>
</evidence>
<name>X6NHD6_RETFI</name>
<dbReference type="PANTHER" id="PTHR10698">
    <property type="entry name" value="V-TYPE PROTON ATPASE SUBUNIT H"/>
    <property type="match status" value="1"/>
</dbReference>
<proteinExistence type="inferred from homology"/>
<feature type="domain" description="ATPase V1 complex subunit H C-terminal" evidence="5">
    <location>
        <begin position="244"/>
        <end position="355"/>
    </location>
</feature>
<keyword evidence="3" id="KW-0375">Hydrogen ion transport</keyword>
<comment type="similarity">
    <text evidence="1">Belongs to the V-ATPase H subunit family.</text>
</comment>
<dbReference type="InterPro" id="IPR011989">
    <property type="entry name" value="ARM-like"/>
</dbReference>
<dbReference type="InterPro" id="IPR004908">
    <property type="entry name" value="ATPase_V1-cplx_hsu"/>
</dbReference>
<dbReference type="InterPro" id="IPR038497">
    <property type="entry name" value="ATPase_V1-cplx_hsu_C_sf"/>
</dbReference>
<dbReference type="Gene3D" id="1.25.10.10">
    <property type="entry name" value="Leucine-rich Repeat Variant"/>
    <property type="match status" value="1"/>
</dbReference>
<comment type="caution">
    <text evidence="6">The sequence shown here is derived from an EMBL/GenBank/DDBJ whole genome shotgun (WGS) entry which is preliminary data.</text>
</comment>
<reference evidence="6 7" key="1">
    <citation type="journal article" date="2013" name="Curr. Biol.">
        <title>The Genome of the Foraminiferan Reticulomyxa filosa.</title>
        <authorList>
            <person name="Glockner G."/>
            <person name="Hulsmann N."/>
            <person name="Schleicher M."/>
            <person name="Noegel A.A."/>
            <person name="Eichinger L."/>
            <person name="Gallinger C."/>
            <person name="Pawlowski J."/>
            <person name="Sierra R."/>
            <person name="Euteneuer U."/>
            <person name="Pillet L."/>
            <person name="Moustafa A."/>
            <person name="Platzer M."/>
            <person name="Groth M."/>
            <person name="Szafranski K."/>
            <person name="Schliwa M."/>
        </authorList>
    </citation>
    <scope>NUCLEOTIDE SEQUENCE [LARGE SCALE GENOMIC DNA]</scope>
</reference>
<dbReference type="OrthoDB" id="10263554at2759"/>
<sequence length="422" mass="49347">MNQMKSFKSDALVLPLYALKGAIPNLNFQSAFTQNGGIERLYLVIHENSEHRQVVYLAVFSLWALSFQVGFNSKKKKKKNHNIFSFLWFISFDELAAIVQKRFSSKVCRVILGFFEVKVRERKIIFLKKIHKLTPPPLFFKKNGIKNMLGRENFNEMLVMFNLYPTLEILQEEKSEDPEFQNSVKNLLEKLVVSVRIMTLCFALLSHCLFTNLSLSFKKKTAKEATNAKHQSSLFFLPPFHCVSMERYHKELESDKLQWGPCHNEAFWKRYAVQFDEDNYKHIKRLIKLLDSPDNETVAVACNDLGEWSRFYPDGKKVIETLKGKQKLMQLIGHKDPNVSKNAIVAVQKMLIRNWKALDQSGRTNDRGLKNLLRFFFVLWLDPRDHFPTALKCCLEHIDKKVEKKEALDISDQSLVFRKKIF</sequence>
<protein>
    <recommendedName>
        <fullName evidence="5">ATPase V1 complex subunit H C-terminal domain-containing protein</fullName>
    </recommendedName>
</protein>
<keyword evidence="7" id="KW-1185">Reference proteome</keyword>
<keyword evidence="4" id="KW-0406">Ion transport</keyword>
<evidence type="ECO:0000256" key="1">
    <source>
        <dbReference type="ARBA" id="ARBA00008613"/>
    </source>
</evidence>
<evidence type="ECO:0000313" key="7">
    <source>
        <dbReference type="Proteomes" id="UP000023152"/>
    </source>
</evidence>
<gene>
    <name evidence="6" type="ORF">RFI_11821</name>
</gene>
<evidence type="ECO:0000256" key="2">
    <source>
        <dbReference type="ARBA" id="ARBA00022448"/>
    </source>
</evidence>